<keyword evidence="3" id="KW-1185">Reference proteome</keyword>
<proteinExistence type="predicted"/>
<sequence length="179" mass="18963">MLCSPYSLLIDGPPPRRSRSNTPVLLVAPHRKPQPSQHSLFWAVTRLRSHSLVRPGALHSWASACGPHHPTAPGALHSQSGKGGPLALQGSHTGPRLAYPWGPNSTSGALARLAAAAPPHFRPGPMHRSTHQGRPGSGFSRVSGRPQFRLVPLRAVATHPHATLRQSRHLGSGTTPATA</sequence>
<accession>A0AAV7WMV7</accession>
<feature type="region of interest" description="Disordered" evidence="1">
    <location>
        <begin position="159"/>
        <end position="179"/>
    </location>
</feature>
<dbReference type="EMBL" id="JANPWB010000001">
    <property type="protein sequence ID" value="KAJ1215418.1"/>
    <property type="molecule type" value="Genomic_DNA"/>
</dbReference>
<feature type="region of interest" description="Disordered" evidence="1">
    <location>
        <begin position="70"/>
        <end position="92"/>
    </location>
</feature>
<dbReference type="Proteomes" id="UP001066276">
    <property type="component" value="Chromosome 1_1"/>
</dbReference>
<gene>
    <name evidence="2" type="ORF">NDU88_003027</name>
</gene>
<evidence type="ECO:0000256" key="1">
    <source>
        <dbReference type="SAM" id="MobiDB-lite"/>
    </source>
</evidence>
<evidence type="ECO:0000313" key="2">
    <source>
        <dbReference type="EMBL" id="KAJ1215418.1"/>
    </source>
</evidence>
<comment type="caution">
    <text evidence="2">The sequence shown here is derived from an EMBL/GenBank/DDBJ whole genome shotgun (WGS) entry which is preliminary data.</text>
</comment>
<name>A0AAV7WMV7_PLEWA</name>
<evidence type="ECO:0000313" key="3">
    <source>
        <dbReference type="Proteomes" id="UP001066276"/>
    </source>
</evidence>
<dbReference type="AlphaFoldDB" id="A0AAV7WMV7"/>
<feature type="region of interest" description="Disordered" evidence="1">
    <location>
        <begin position="124"/>
        <end position="144"/>
    </location>
</feature>
<reference evidence="2" key="1">
    <citation type="journal article" date="2022" name="bioRxiv">
        <title>Sequencing and chromosome-scale assembly of the giantPleurodeles waltlgenome.</title>
        <authorList>
            <person name="Brown T."/>
            <person name="Elewa A."/>
            <person name="Iarovenko S."/>
            <person name="Subramanian E."/>
            <person name="Araus A.J."/>
            <person name="Petzold A."/>
            <person name="Susuki M."/>
            <person name="Suzuki K.-i.T."/>
            <person name="Hayashi T."/>
            <person name="Toyoda A."/>
            <person name="Oliveira C."/>
            <person name="Osipova E."/>
            <person name="Leigh N.D."/>
            <person name="Simon A."/>
            <person name="Yun M.H."/>
        </authorList>
    </citation>
    <scope>NUCLEOTIDE SEQUENCE</scope>
    <source>
        <strain evidence="2">20211129_DDA</strain>
        <tissue evidence="2">Liver</tissue>
    </source>
</reference>
<protein>
    <submittedName>
        <fullName evidence="2">Uncharacterized protein</fullName>
    </submittedName>
</protein>
<organism evidence="2 3">
    <name type="scientific">Pleurodeles waltl</name>
    <name type="common">Iberian ribbed newt</name>
    <dbReference type="NCBI Taxonomy" id="8319"/>
    <lineage>
        <taxon>Eukaryota</taxon>
        <taxon>Metazoa</taxon>
        <taxon>Chordata</taxon>
        <taxon>Craniata</taxon>
        <taxon>Vertebrata</taxon>
        <taxon>Euteleostomi</taxon>
        <taxon>Amphibia</taxon>
        <taxon>Batrachia</taxon>
        <taxon>Caudata</taxon>
        <taxon>Salamandroidea</taxon>
        <taxon>Salamandridae</taxon>
        <taxon>Pleurodelinae</taxon>
        <taxon>Pleurodeles</taxon>
    </lineage>
</organism>